<evidence type="ECO:0000259" key="1">
    <source>
        <dbReference type="SMART" id="SM00858"/>
    </source>
</evidence>
<evidence type="ECO:0000313" key="2">
    <source>
        <dbReference type="EMBL" id="AZL60147.1"/>
    </source>
</evidence>
<dbReference type="Pfam" id="PF16976">
    <property type="entry name" value="RcpC"/>
    <property type="match status" value="1"/>
</dbReference>
<dbReference type="OrthoDB" id="163768at2"/>
<dbReference type="Pfam" id="PF08666">
    <property type="entry name" value="SAF"/>
    <property type="match status" value="1"/>
</dbReference>
<sequence>MRAVFGLVLVVGMALAGAAVYMIQGYIAQTEALLQRERDFNAAAGKLVEVYVFNRQMAYGDPLTPEDVQLIYWPEQALPEAIFRDPAELFPENAPGPRYVMRATEAFEPVLASRVTAPGELAGLTAKLQPGMRAFQIRVGVASGVAGFVQPDSFIDIYWTGGISGVNGNVTRLIESSMQIIAVDNTFSGGELATGTNARTVTVAATPEQVARLAQAQATGQLSMSLVGDGTETVTERIEIDTDTMLGIVREEAVVEAAPEVEKVCTITARKGSEIVETVIPCKD</sequence>
<protein>
    <submittedName>
        <fullName evidence="2">Flp pilus assembly protein CpaB</fullName>
    </submittedName>
</protein>
<accession>A0A3S8U987</accession>
<gene>
    <name evidence="2" type="primary">cpaB</name>
    <name evidence="2" type="ORF">EI545_15715</name>
</gene>
<dbReference type="InterPro" id="IPR017592">
    <property type="entry name" value="Pilus_assmbl_Flp-typ_CpaB"/>
</dbReference>
<dbReference type="KEGG" id="taw:EI545_15715"/>
<proteinExistence type="predicted"/>
<dbReference type="SMART" id="SM00858">
    <property type="entry name" value="SAF"/>
    <property type="match status" value="1"/>
</dbReference>
<dbReference type="InterPro" id="IPR013974">
    <property type="entry name" value="SAF"/>
</dbReference>
<reference evidence="2 3" key="1">
    <citation type="submission" date="2018-12" db="EMBL/GenBank/DDBJ databases">
        <title>Complete genome sequencing of Tabrizicola sp. K13M18.</title>
        <authorList>
            <person name="Bae J.-W."/>
        </authorList>
    </citation>
    <scope>NUCLEOTIDE SEQUENCE [LARGE SCALE GENOMIC DNA]</scope>
    <source>
        <strain evidence="2 3">K13M18</strain>
    </source>
</reference>
<evidence type="ECO:0000313" key="3">
    <source>
        <dbReference type="Proteomes" id="UP000282002"/>
    </source>
</evidence>
<dbReference type="AlphaFoldDB" id="A0A3S8U987"/>
<name>A0A3S8U987_9RHOB</name>
<keyword evidence="3" id="KW-1185">Reference proteome</keyword>
<dbReference type="EMBL" id="CP034328">
    <property type="protein sequence ID" value="AZL60147.1"/>
    <property type="molecule type" value="Genomic_DNA"/>
</dbReference>
<feature type="domain" description="SAF" evidence="1">
    <location>
        <begin position="48"/>
        <end position="116"/>
    </location>
</feature>
<organism evidence="2 3">
    <name type="scientific">Tabrizicola piscis</name>
    <dbReference type="NCBI Taxonomy" id="2494374"/>
    <lineage>
        <taxon>Bacteria</taxon>
        <taxon>Pseudomonadati</taxon>
        <taxon>Pseudomonadota</taxon>
        <taxon>Alphaproteobacteria</taxon>
        <taxon>Rhodobacterales</taxon>
        <taxon>Paracoccaceae</taxon>
        <taxon>Tabrizicola</taxon>
    </lineage>
</organism>
<dbReference type="Proteomes" id="UP000282002">
    <property type="component" value="Chromosome"/>
</dbReference>
<dbReference type="InterPro" id="IPR031571">
    <property type="entry name" value="RcpC_dom"/>
</dbReference>
<dbReference type="NCBIfam" id="TIGR03177">
    <property type="entry name" value="pilus_cpaB"/>
    <property type="match status" value="1"/>
</dbReference>
<dbReference type="CDD" id="cd11614">
    <property type="entry name" value="SAF_CpaB_FlgA_like"/>
    <property type="match status" value="1"/>
</dbReference>
<dbReference type="RefSeq" id="WP_125326341.1">
    <property type="nucleotide sequence ID" value="NZ_CP034328.1"/>
</dbReference>